<dbReference type="OrthoDB" id="5295180at2"/>
<organism evidence="2 3">
    <name type="scientific">Neptunomonas antarctica</name>
    <dbReference type="NCBI Taxonomy" id="619304"/>
    <lineage>
        <taxon>Bacteria</taxon>
        <taxon>Pseudomonadati</taxon>
        <taxon>Pseudomonadota</taxon>
        <taxon>Gammaproteobacteria</taxon>
        <taxon>Oceanospirillales</taxon>
        <taxon>Oceanospirillaceae</taxon>
        <taxon>Neptunomonas</taxon>
    </lineage>
</organism>
<dbReference type="Proteomes" id="UP000185999">
    <property type="component" value="Unassembled WGS sequence"/>
</dbReference>
<evidence type="ECO:0000256" key="1">
    <source>
        <dbReference type="SAM" id="Phobius"/>
    </source>
</evidence>
<accession>A0A1N7KKK3</accession>
<feature type="transmembrane region" description="Helical" evidence="1">
    <location>
        <begin position="20"/>
        <end position="43"/>
    </location>
</feature>
<evidence type="ECO:0000313" key="2">
    <source>
        <dbReference type="EMBL" id="SIS62046.1"/>
    </source>
</evidence>
<dbReference type="STRING" id="619304.SAMN05421760_102516"/>
<dbReference type="EMBL" id="FTOE01000002">
    <property type="protein sequence ID" value="SIS62046.1"/>
    <property type="molecule type" value="Genomic_DNA"/>
</dbReference>
<reference evidence="3" key="1">
    <citation type="submission" date="2017-01" db="EMBL/GenBank/DDBJ databases">
        <authorList>
            <person name="Varghese N."/>
            <person name="Submissions S."/>
        </authorList>
    </citation>
    <scope>NUCLEOTIDE SEQUENCE [LARGE SCALE GENOMIC DNA]</scope>
    <source>
        <strain evidence="3">DSM 22306</strain>
    </source>
</reference>
<name>A0A1N7KKK3_9GAMM</name>
<dbReference type="RefSeq" id="WP_054343428.1">
    <property type="nucleotide sequence ID" value="NZ_FTOE01000002.1"/>
</dbReference>
<protein>
    <recommendedName>
        <fullName evidence="4">Nitrogen fixation protein FixH</fullName>
    </recommendedName>
</protein>
<gene>
    <name evidence="2" type="ORF">SAMN05421760_102516</name>
</gene>
<dbReference type="AlphaFoldDB" id="A0A1N7KKK3"/>
<evidence type="ECO:0000313" key="3">
    <source>
        <dbReference type="Proteomes" id="UP000185999"/>
    </source>
</evidence>
<keyword evidence="1" id="KW-1133">Transmembrane helix</keyword>
<keyword evidence="1" id="KW-0472">Membrane</keyword>
<keyword evidence="3" id="KW-1185">Reference proteome</keyword>
<sequence>MTEDEIDKIQAAKPWYQQPWLWFILSPLIAVAIYGFTFLYLAITTMDGVVKDDYYRIARGYEVNTVKTQKAIEHHIAATLSLDNMTGDIMVKLKGEFSAIPEYLMLDIVHPTHQKYDQMITLKAVGSQQLYSGTLSSQLKGKRFIFIAPPNEDWHLNKEIQPPYDQISVELKPTL</sequence>
<dbReference type="InterPro" id="IPR008620">
    <property type="entry name" value="FixH"/>
</dbReference>
<keyword evidence="1" id="KW-0812">Transmembrane</keyword>
<evidence type="ECO:0008006" key="4">
    <source>
        <dbReference type="Google" id="ProtNLM"/>
    </source>
</evidence>
<dbReference type="Pfam" id="PF05751">
    <property type="entry name" value="FixH"/>
    <property type="match status" value="1"/>
</dbReference>
<proteinExistence type="predicted"/>